<dbReference type="OrthoDB" id="326026at2"/>
<sequence length="206" mass="24031">MYSNKVIISLIFFALVLSSCEPQKVLTVKLPVDMVGIWKPMNIENLRSGDTYVFSKKGTAFFFFDPAVCIKRERAIFGESLFSSYGLTIYFYKTLQLEGGDLNKITEKCNTKGFQTDINEKLIELEEGNYKIISYYDFTQKPSSSELEDFVTFKIAGKEFYKFSRFPEHFQEVIDYEITDERRLYTKQGDIYVRTNGKRPARVVFE</sequence>
<gene>
    <name evidence="1" type="ORF">LEP1GSC050_2808</name>
</gene>
<dbReference type="RefSeq" id="WP_010571008.1">
    <property type="nucleotide sequence ID" value="NZ_AHMO02000008.1"/>
</dbReference>
<evidence type="ECO:0000313" key="1">
    <source>
        <dbReference type="EMBL" id="EQA46048.1"/>
    </source>
</evidence>
<comment type="caution">
    <text evidence="1">The sequence shown here is derived from an EMBL/GenBank/DDBJ whole genome shotgun (WGS) entry which is preliminary data.</text>
</comment>
<dbReference type="PROSITE" id="PS51257">
    <property type="entry name" value="PROKAR_LIPOPROTEIN"/>
    <property type="match status" value="1"/>
</dbReference>
<protein>
    <submittedName>
        <fullName evidence="1">Lipoprotein</fullName>
    </submittedName>
</protein>
<accession>T0GL05</accession>
<reference evidence="1" key="1">
    <citation type="submission" date="2013-05" db="EMBL/GenBank/DDBJ databases">
        <authorList>
            <person name="Harkins D.M."/>
            <person name="Durkin A.S."/>
            <person name="Brinkac L.M."/>
            <person name="Haft D.H."/>
            <person name="Selengut J.D."/>
            <person name="Sanka R."/>
            <person name="DePew J."/>
            <person name="Purushe J."/>
            <person name="Hartskeerl R.A."/>
            <person name="Ahmed A."/>
            <person name="van der Linden H."/>
            <person name="Goris M.G.A."/>
            <person name="Vinetz J.M."/>
            <person name="Sutton G.G."/>
            <person name="Nierman W.C."/>
            <person name="Fouts D.E."/>
        </authorList>
    </citation>
    <scope>NUCLEOTIDE SEQUENCE [LARGE SCALE GENOMIC DNA]</scope>
    <source>
        <strain evidence="1">5399</strain>
    </source>
</reference>
<proteinExistence type="predicted"/>
<name>T0GL05_9LEPT</name>
<dbReference type="STRING" id="1049789.LEP1GSC050_2808"/>
<keyword evidence="2" id="KW-1185">Reference proteome</keyword>
<dbReference type="EMBL" id="AHMO02000008">
    <property type="protein sequence ID" value="EQA46048.1"/>
    <property type="molecule type" value="Genomic_DNA"/>
</dbReference>
<evidence type="ECO:0000313" key="2">
    <source>
        <dbReference type="Proteomes" id="UP000015454"/>
    </source>
</evidence>
<organism evidence="1 2">
    <name type="scientific">Leptospira broomii serovar Hurstbridge str. 5399</name>
    <dbReference type="NCBI Taxonomy" id="1049789"/>
    <lineage>
        <taxon>Bacteria</taxon>
        <taxon>Pseudomonadati</taxon>
        <taxon>Spirochaetota</taxon>
        <taxon>Spirochaetia</taxon>
        <taxon>Leptospirales</taxon>
        <taxon>Leptospiraceae</taxon>
        <taxon>Leptospira</taxon>
    </lineage>
</organism>
<keyword evidence="1" id="KW-0449">Lipoprotein</keyword>
<dbReference type="Proteomes" id="UP000015454">
    <property type="component" value="Unassembled WGS sequence"/>
</dbReference>
<dbReference type="AlphaFoldDB" id="T0GL05"/>